<dbReference type="Proteomes" id="UP000177165">
    <property type="component" value="Unassembled WGS sequence"/>
</dbReference>
<evidence type="ECO:0000256" key="7">
    <source>
        <dbReference type="ARBA" id="ARBA00023146"/>
    </source>
</evidence>
<evidence type="ECO:0000256" key="5">
    <source>
        <dbReference type="ARBA" id="ARBA00022840"/>
    </source>
</evidence>
<dbReference type="PRINTS" id="PR01043">
    <property type="entry name" value="TRNASYNTHGLY"/>
</dbReference>
<dbReference type="SUPFAM" id="SSF52954">
    <property type="entry name" value="Class II aaRS ABD-related"/>
    <property type="match status" value="1"/>
</dbReference>
<accession>A0A1G2APM9</accession>
<organism evidence="9 10">
    <name type="scientific">Candidatus Kerfeldbacteria bacterium RIFCSPHIGHO2_02_FULL_42_14</name>
    <dbReference type="NCBI Taxonomy" id="1798540"/>
    <lineage>
        <taxon>Bacteria</taxon>
        <taxon>Candidatus Kerfeldiibacteriota</taxon>
    </lineage>
</organism>
<proteinExistence type="predicted"/>
<evidence type="ECO:0000256" key="1">
    <source>
        <dbReference type="ARBA" id="ARBA00012829"/>
    </source>
</evidence>
<keyword evidence="3 9" id="KW-0436">Ligase</keyword>
<evidence type="ECO:0000256" key="3">
    <source>
        <dbReference type="ARBA" id="ARBA00022598"/>
    </source>
</evidence>
<keyword evidence="7" id="KW-0030">Aminoacyl-tRNA synthetase</keyword>
<dbReference type="SUPFAM" id="SSF55681">
    <property type="entry name" value="Class II aaRS and biotin synthetases"/>
    <property type="match status" value="1"/>
</dbReference>
<dbReference type="NCBIfam" id="NF003211">
    <property type="entry name" value="PRK04173.1"/>
    <property type="match status" value="1"/>
</dbReference>
<dbReference type="STRING" id="1798540.A3B74_04405"/>
<feature type="domain" description="Aminoacyl-transfer RNA synthetases class-II family profile" evidence="8">
    <location>
        <begin position="11"/>
        <end position="373"/>
    </location>
</feature>
<dbReference type="EMBL" id="MHKB01000013">
    <property type="protein sequence ID" value="OGY78595.1"/>
    <property type="molecule type" value="Genomic_DNA"/>
</dbReference>
<dbReference type="GO" id="GO:0004081">
    <property type="term" value="F:bis(5'-nucleosyl)-tetraphosphatase (asymmetrical) activity"/>
    <property type="evidence" value="ECO:0007669"/>
    <property type="project" value="UniProtKB-ARBA"/>
</dbReference>
<protein>
    <recommendedName>
        <fullName evidence="1">glycine--tRNA ligase</fullName>
        <ecNumber evidence="1">6.1.1.14</ecNumber>
    </recommendedName>
</protein>
<dbReference type="PANTHER" id="PTHR10745">
    <property type="entry name" value="GLYCYL-TRNA SYNTHETASE/DNA POLYMERASE SUBUNIT GAMMA-2"/>
    <property type="match status" value="1"/>
</dbReference>
<keyword evidence="6" id="KW-0648">Protein biosynthesis</keyword>
<dbReference type="InterPro" id="IPR006195">
    <property type="entry name" value="aa-tRNA-synth_II"/>
</dbReference>
<evidence type="ECO:0000313" key="10">
    <source>
        <dbReference type="Proteomes" id="UP000177165"/>
    </source>
</evidence>
<dbReference type="PANTHER" id="PTHR10745:SF8">
    <property type="entry name" value="DNA POLYMERASE SUBUNIT GAMMA-2, MITOCHONDRIAL"/>
    <property type="match status" value="1"/>
</dbReference>
<name>A0A1G2APM9_9BACT</name>
<dbReference type="GO" id="GO:0006426">
    <property type="term" value="P:glycyl-tRNA aminoacylation"/>
    <property type="evidence" value="ECO:0007669"/>
    <property type="project" value="InterPro"/>
</dbReference>
<dbReference type="NCBIfam" id="TIGR00389">
    <property type="entry name" value="glyS_dimeric"/>
    <property type="match status" value="1"/>
</dbReference>
<evidence type="ECO:0000256" key="6">
    <source>
        <dbReference type="ARBA" id="ARBA00022917"/>
    </source>
</evidence>
<dbReference type="Pfam" id="PF00587">
    <property type="entry name" value="tRNA-synt_2b"/>
    <property type="match status" value="1"/>
</dbReference>
<dbReference type="GO" id="GO:1990742">
    <property type="term" value="C:microvesicle"/>
    <property type="evidence" value="ECO:0007669"/>
    <property type="project" value="UniProtKB-ARBA"/>
</dbReference>
<dbReference type="InterPro" id="IPR002315">
    <property type="entry name" value="tRNA-synt_gly"/>
</dbReference>
<dbReference type="InterPro" id="IPR004154">
    <property type="entry name" value="Anticodon-bd"/>
</dbReference>
<keyword evidence="2" id="KW-0963">Cytoplasm</keyword>
<dbReference type="PROSITE" id="PS50862">
    <property type="entry name" value="AA_TRNA_LIGASE_II"/>
    <property type="match status" value="1"/>
</dbReference>
<keyword evidence="4" id="KW-0547">Nucleotide-binding</keyword>
<dbReference type="InterPro" id="IPR036621">
    <property type="entry name" value="Anticodon-bd_dom_sf"/>
</dbReference>
<keyword evidence="5" id="KW-0067">ATP-binding</keyword>
<dbReference type="GO" id="GO:0004820">
    <property type="term" value="F:glycine-tRNA ligase activity"/>
    <property type="evidence" value="ECO:0007669"/>
    <property type="project" value="UniProtKB-EC"/>
</dbReference>
<evidence type="ECO:0000256" key="4">
    <source>
        <dbReference type="ARBA" id="ARBA00022741"/>
    </source>
</evidence>
<evidence type="ECO:0000259" key="8">
    <source>
        <dbReference type="PROSITE" id="PS50862"/>
    </source>
</evidence>
<dbReference type="FunFam" id="3.40.50.800:FF:000002">
    <property type="entry name" value="Glycine--tRNA ligase"/>
    <property type="match status" value="1"/>
</dbReference>
<dbReference type="InterPro" id="IPR027031">
    <property type="entry name" value="Gly-tRNA_synthase/POLG2"/>
</dbReference>
<dbReference type="GO" id="GO:0070062">
    <property type="term" value="C:extracellular exosome"/>
    <property type="evidence" value="ECO:0007669"/>
    <property type="project" value="UniProtKB-ARBA"/>
</dbReference>
<dbReference type="InterPro" id="IPR002314">
    <property type="entry name" value="aa-tRNA-synt_IIb"/>
</dbReference>
<dbReference type="Gene3D" id="3.30.930.10">
    <property type="entry name" value="Bira Bifunctional Protein, Domain 2"/>
    <property type="match status" value="1"/>
</dbReference>
<gene>
    <name evidence="9" type="ORF">A3B74_04405</name>
</gene>
<dbReference type="Gene3D" id="3.40.50.800">
    <property type="entry name" value="Anticodon-binding domain"/>
    <property type="match status" value="1"/>
</dbReference>
<sequence>MQELPQLTLAEVAALMKHRGFVFPSSEIYGGLSAAYDYGPLGIELRRHIEQHWWKTFVHDRQDMYGLDTAIFMNPKVWEASGHTQHFTDPLIECKQCHKRQRPDKLIEEILRKKKKPLNAVQWENKKSLEKALETLGVSCPECGESAWTPIRDFNTLFETYQGVVKESENIIYLRGEIAQGMFVNFKNVVQSMRAKLPFGIAQQGKAFRNEVTVKRFIFRTREFHLMEIEYFVEPNSAPEQLEQWKESIRNWYIKNLGIAKEHLQWREQTKEERAHYSQGTWDLEYQFPWGFDEIAACANRGDFDLKNHAQVSGEELSILDPVTRKKILPYVIEPTFGIDRAFLAVFLNALEVVKGGRSGESKQTQEIVLHLPKHLAPIQVAVMPLFKKTELIQGATQVFHTVGKQFRAELDVTQSIGKRYRRQDEIGTPWCITYDFESLTDHKVTVRDRDSMRQERIAINSLLKNLTDLFQQ</sequence>
<dbReference type="GO" id="GO:0005737">
    <property type="term" value="C:cytoplasm"/>
    <property type="evidence" value="ECO:0007669"/>
    <property type="project" value="InterPro"/>
</dbReference>
<dbReference type="InterPro" id="IPR045864">
    <property type="entry name" value="aa-tRNA-synth_II/BPL/LPL"/>
</dbReference>
<dbReference type="Pfam" id="PF03129">
    <property type="entry name" value="HGTP_anticodon"/>
    <property type="match status" value="1"/>
</dbReference>
<reference evidence="9 10" key="1">
    <citation type="journal article" date="2016" name="Nat. Commun.">
        <title>Thousands of microbial genomes shed light on interconnected biogeochemical processes in an aquifer system.</title>
        <authorList>
            <person name="Anantharaman K."/>
            <person name="Brown C.T."/>
            <person name="Hug L.A."/>
            <person name="Sharon I."/>
            <person name="Castelle C.J."/>
            <person name="Probst A.J."/>
            <person name="Thomas B.C."/>
            <person name="Singh A."/>
            <person name="Wilkins M.J."/>
            <person name="Karaoz U."/>
            <person name="Brodie E.L."/>
            <person name="Williams K.H."/>
            <person name="Hubbard S.S."/>
            <person name="Banfield J.F."/>
        </authorList>
    </citation>
    <scope>NUCLEOTIDE SEQUENCE [LARGE SCALE GENOMIC DNA]</scope>
</reference>
<dbReference type="GO" id="GO:0015966">
    <property type="term" value="P:diadenosine tetraphosphate biosynthetic process"/>
    <property type="evidence" value="ECO:0007669"/>
    <property type="project" value="UniProtKB-ARBA"/>
</dbReference>
<evidence type="ECO:0000313" key="9">
    <source>
        <dbReference type="EMBL" id="OGY78595.1"/>
    </source>
</evidence>
<comment type="caution">
    <text evidence="9">The sequence shown here is derived from an EMBL/GenBank/DDBJ whole genome shotgun (WGS) entry which is preliminary data.</text>
</comment>
<evidence type="ECO:0000256" key="2">
    <source>
        <dbReference type="ARBA" id="ARBA00022490"/>
    </source>
</evidence>
<dbReference type="GO" id="GO:0005524">
    <property type="term" value="F:ATP binding"/>
    <property type="evidence" value="ECO:0007669"/>
    <property type="project" value="UniProtKB-KW"/>
</dbReference>
<dbReference type="EC" id="6.1.1.14" evidence="1"/>
<dbReference type="AlphaFoldDB" id="A0A1G2APM9"/>